<comment type="cofactor">
    <cofactor evidence="1">
        <name>Mg(2+)</name>
        <dbReference type="ChEBI" id="CHEBI:18420"/>
    </cofactor>
</comment>
<dbReference type="InterPro" id="IPR006379">
    <property type="entry name" value="HAD-SF_hydro_IIB"/>
</dbReference>
<dbReference type="Proteomes" id="UP000289952">
    <property type="component" value="Chromosome"/>
</dbReference>
<dbReference type="GO" id="GO:0000287">
    <property type="term" value="F:magnesium ion binding"/>
    <property type="evidence" value="ECO:0007669"/>
    <property type="project" value="TreeGrafter"/>
</dbReference>
<organism evidence="3 4">
    <name type="scientific">Mycoplasmopsis bovirhinis</name>
    <dbReference type="NCBI Taxonomy" id="29553"/>
    <lineage>
        <taxon>Bacteria</taxon>
        <taxon>Bacillati</taxon>
        <taxon>Mycoplasmatota</taxon>
        <taxon>Mycoplasmoidales</taxon>
        <taxon>Metamycoplasmataceae</taxon>
        <taxon>Mycoplasmopsis</taxon>
    </lineage>
</organism>
<protein>
    <submittedName>
        <fullName evidence="3">COF family HAD hydrolase protein</fullName>
        <ecNumber evidence="3">3.6.1.-</ecNumber>
    </submittedName>
</protein>
<dbReference type="Gene3D" id="3.30.1240.10">
    <property type="match status" value="1"/>
</dbReference>
<reference evidence="3 4" key="1">
    <citation type="submission" date="2019-01" db="EMBL/GenBank/DDBJ databases">
        <authorList>
            <consortium name="Pathogen Informatics"/>
        </authorList>
    </citation>
    <scope>NUCLEOTIDE SEQUENCE [LARGE SCALE GENOMIC DNA]</scope>
    <source>
        <strain evidence="3 4">NCTC10118</strain>
    </source>
</reference>
<dbReference type="Pfam" id="PF08282">
    <property type="entry name" value="Hydrolase_3"/>
    <property type="match status" value="1"/>
</dbReference>
<comment type="similarity">
    <text evidence="2">Belongs to the HAD-like hydrolase superfamily. Cof family.</text>
</comment>
<dbReference type="InterPro" id="IPR023214">
    <property type="entry name" value="HAD_sf"/>
</dbReference>
<dbReference type="InterPro" id="IPR036412">
    <property type="entry name" value="HAD-like_sf"/>
</dbReference>
<dbReference type="NCBIfam" id="TIGR00099">
    <property type="entry name" value="Cof-subfamily"/>
    <property type="match status" value="1"/>
</dbReference>
<dbReference type="OrthoDB" id="388819at2"/>
<proteinExistence type="inferred from homology"/>
<dbReference type="PROSITE" id="PS01229">
    <property type="entry name" value="COF_2"/>
    <property type="match status" value="1"/>
</dbReference>
<gene>
    <name evidence="3" type="primary">cof</name>
    <name evidence="3" type="ORF">NCTC10118_00565</name>
</gene>
<dbReference type="AlphaFoldDB" id="A0A449AEX6"/>
<dbReference type="PANTHER" id="PTHR10000">
    <property type="entry name" value="PHOSPHOSERINE PHOSPHATASE"/>
    <property type="match status" value="1"/>
</dbReference>
<dbReference type="Gene3D" id="3.40.50.1000">
    <property type="entry name" value="HAD superfamily/HAD-like"/>
    <property type="match status" value="1"/>
</dbReference>
<dbReference type="SUPFAM" id="SSF56784">
    <property type="entry name" value="HAD-like"/>
    <property type="match status" value="1"/>
</dbReference>
<dbReference type="SFLD" id="SFLDS00003">
    <property type="entry name" value="Haloacid_Dehalogenase"/>
    <property type="match status" value="1"/>
</dbReference>
<accession>A0A449AEX6</accession>
<dbReference type="RefSeq" id="WP_129621765.1">
    <property type="nucleotide sequence ID" value="NZ_LR214972.1"/>
</dbReference>
<dbReference type="InterPro" id="IPR000150">
    <property type="entry name" value="Cof"/>
</dbReference>
<dbReference type="GO" id="GO:0005829">
    <property type="term" value="C:cytosol"/>
    <property type="evidence" value="ECO:0007669"/>
    <property type="project" value="TreeGrafter"/>
</dbReference>
<sequence length="271" mass="31348">MKKLKDLIKVAAFDIDGTLLPNGYMKFPENIKTMFQELKNRNITTVVASAREFASIGDFLDQLSPVDYFVGANGAFIWDVKKQEFLYKSTIDKNVVKQIYNEFQDTDVQMSITDFDKVYKSPNMKLDTWFIKPFKANYLEYNDELLKNTDLYLITFGSDQPKELSLKVQEYIDKHNLNVQIESRWSRGFWVSPKNVNKSKTLKILCESLGYSLDNLIAFGDSSNDYEMIRDALYGVAMQRASQKLKTVAKDIALDCEFEGCYLKLKELKLI</sequence>
<dbReference type="EMBL" id="LR214972">
    <property type="protein sequence ID" value="VEU63538.1"/>
    <property type="molecule type" value="Genomic_DNA"/>
</dbReference>
<dbReference type="SFLD" id="SFLDG01140">
    <property type="entry name" value="C2.B:_Phosphomannomutase_and_P"/>
    <property type="match status" value="1"/>
</dbReference>
<dbReference type="PANTHER" id="PTHR10000:SF8">
    <property type="entry name" value="HAD SUPERFAMILY HYDROLASE-LIKE, TYPE 3"/>
    <property type="match status" value="1"/>
</dbReference>
<keyword evidence="3" id="KW-0378">Hydrolase</keyword>
<evidence type="ECO:0000256" key="1">
    <source>
        <dbReference type="ARBA" id="ARBA00001946"/>
    </source>
</evidence>
<evidence type="ECO:0000313" key="3">
    <source>
        <dbReference type="EMBL" id="VEU63538.1"/>
    </source>
</evidence>
<evidence type="ECO:0000256" key="2">
    <source>
        <dbReference type="ARBA" id="ARBA00034778"/>
    </source>
</evidence>
<dbReference type="EC" id="3.6.1.-" evidence="3"/>
<dbReference type="NCBIfam" id="NF045966">
    <property type="entry name" value="YcsE_rel_Pase"/>
    <property type="match status" value="1"/>
</dbReference>
<name>A0A449AEX6_9BACT</name>
<dbReference type="GO" id="GO:0016791">
    <property type="term" value="F:phosphatase activity"/>
    <property type="evidence" value="ECO:0007669"/>
    <property type="project" value="TreeGrafter"/>
</dbReference>
<evidence type="ECO:0000313" key="4">
    <source>
        <dbReference type="Proteomes" id="UP000289952"/>
    </source>
</evidence>
<dbReference type="NCBIfam" id="TIGR01484">
    <property type="entry name" value="HAD-SF-IIB"/>
    <property type="match status" value="1"/>
</dbReference>
<keyword evidence="4" id="KW-1185">Reference proteome</keyword>